<comment type="caution">
    <text evidence="8">The sequence shown here is derived from an EMBL/GenBank/DDBJ whole genome shotgun (WGS) entry which is preliminary data.</text>
</comment>
<sequence length="316" mass="38133">MEKKFWKRYIYLWYKYVIFEELIAKDIERCRKVYQCVIKLIPHDLFTFGKMWIHFAKFEIRQNNLQNARNIFGTAIGKCPKKSIFNQYISIEFQLGEFSRCRQIYNKYIECFMEDCQVWISYAKMEAKLDEYERCKQIYEISISKQEHIDMPEMIWRSYIDFEIQYQHLQNARNLFERLLTHTKHVKVWITYAQFESTIAGVPAHSRAIFQRASDFFEKEFAHADSLLIQERVLLLDAWLQFEQEWGSPEEIDLARSKQPKRIKRKRPIKTEQGIDAGYQEFYDFIFPSDQLFPSGALKLLQHAKSWKQNTSLPSD</sequence>
<keyword evidence="9" id="KW-1185">Reference proteome</keyword>
<organism evidence="8 9">
    <name type="scientific">Reticulomyxa filosa</name>
    <dbReference type="NCBI Taxonomy" id="46433"/>
    <lineage>
        <taxon>Eukaryota</taxon>
        <taxon>Sar</taxon>
        <taxon>Rhizaria</taxon>
        <taxon>Retaria</taxon>
        <taxon>Foraminifera</taxon>
        <taxon>Monothalamids</taxon>
        <taxon>Reticulomyxidae</taxon>
        <taxon>Reticulomyxa</taxon>
    </lineage>
</organism>
<dbReference type="InterPro" id="IPR003107">
    <property type="entry name" value="HAT"/>
</dbReference>
<dbReference type="PANTHER" id="PTHR11246:SF3">
    <property type="entry name" value="CROOKED NECK-LIKE PROTEIN 1"/>
    <property type="match status" value="1"/>
</dbReference>
<dbReference type="InterPro" id="IPR045075">
    <property type="entry name" value="Syf1-like"/>
</dbReference>
<dbReference type="SMART" id="SM00386">
    <property type="entry name" value="HAT"/>
    <property type="match status" value="5"/>
</dbReference>
<dbReference type="OrthoDB" id="541719at2759"/>
<dbReference type="InterPro" id="IPR055430">
    <property type="entry name" value="HAT_Syf1_CNRKL1_C"/>
</dbReference>
<gene>
    <name evidence="8" type="ORF">RFI_06907</name>
</gene>
<accession>X6NWF3</accession>
<keyword evidence="6" id="KW-0539">Nucleus</keyword>
<keyword evidence="5" id="KW-0508">mRNA splicing</keyword>
<dbReference type="InterPro" id="IPR011990">
    <property type="entry name" value="TPR-like_helical_dom_sf"/>
</dbReference>
<dbReference type="SUPFAM" id="SSF48452">
    <property type="entry name" value="TPR-like"/>
    <property type="match status" value="2"/>
</dbReference>
<name>X6NWF3_RETFI</name>
<evidence type="ECO:0000256" key="2">
    <source>
        <dbReference type="ARBA" id="ARBA00008644"/>
    </source>
</evidence>
<dbReference type="GO" id="GO:0000974">
    <property type="term" value="C:Prp19 complex"/>
    <property type="evidence" value="ECO:0007669"/>
    <property type="project" value="TreeGrafter"/>
</dbReference>
<dbReference type="GO" id="GO:0071007">
    <property type="term" value="C:U2-type catalytic step 2 spliceosome"/>
    <property type="evidence" value="ECO:0007669"/>
    <property type="project" value="TreeGrafter"/>
</dbReference>
<evidence type="ECO:0000256" key="3">
    <source>
        <dbReference type="ARBA" id="ARBA00022664"/>
    </source>
</evidence>
<keyword evidence="4" id="KW-0677">Repeat</keyword>
<evidence type="ECO:0000256" key="1">
    <source>
        <dbReference type="ARBA" id="ARBA00004123"/>
    </source>
</evidence>
<evidence type="ECO:0000256" key="4">
    <source>
        <dbReference type="ARBA" id="ARBA00022737"/>
    </source>
</evidence>
<dbReference type="AlphaFoldDB" id="X6NWF3"/>
<comment type="subcellular location">
    <subcellularLocation>
        <location evidence="1">Nucleus</location>
    </subcellularLocation>
</comment>
<dbReference type="Pfam" id="PF23231">
    <property type="entry name" value="HAT_Syf1_CNRKL1_C"/>
    <property type="match status" value="1"/>
</dbReference>
<evidence type="ECO:0000256" key="6">
    <source>
        <dbReference type="ARBA" id="ARBA00023242"/>
    </source>
</evidence>
<comment type="similarity">
    <text evidence="2">Belongs to the crooked-neck family.</text>
</comment>
<dbReference type="Gene3D" id="1.25.40.10">
    <property type="entry name" value="Tetratricopeptide repeat domain"/>
    <property type="match status" value="1"/>
</dbReference>
<keyword evidence="3" id="KW-0507">mRNA processing</keyword>
<protein>
    <recommendedName>
        <fullName evidence="7">Pre-mRNA-splicing factor Syf1/CRNKL1-like C-terminal HAT-repeats domain-containing protein</fullName>
    </recommendedName>
</protein>
<evidence type="ECO:0000313" key="9">
    <source>
        <dbReference type="Proteomes" id="UP000023152"/>
    </source>
</evidence>
<dbReference type="Proteomes" id="UP000023152">
    <property type="component" value="Unassembled WGS sequence"/>
</dbReference>
<evidence type="ECO:0000259" key="7">
    <source>
        <dbReference type="Pfam" id="PF23231"/>
    </source>
</evidence>
<dbReference type="GO" id="GO:0000245">
    <property type="term" value="P:spliceosomal complex assembly"/>
    <property type="evidence" value="ECO:0007669"/>
    <property type="project" value="TreeGrafter"/>
</dbReference>
<reference evidence="8 9" key="1">
    <citation type="journal article" date="2013" name="Curr. Biol.">
        <title>The Genome of the Foraminiferan Reticulomyxa filosa.</title>
        <authorList>
            <person name="Glockner G."/>
            <person name="Hulsmann N."/>
            <person name="Schleicher M."/>
            <person name="Noegel A.A."/>
            <person name="Eichinger L."/>
            <person name="Gallinger C."/>
            <person name="Pawlowski J."/>
            <person name="Sierra R."/>
            <person name="Euteneuer U."/>
            <person name="Pillet L."/>
            <person name="Moustafa A."/>
            <person name="Platzer M."/>
            <person name="Groth M."/>
            <person name="Szafranski K."/>
            <person name="Schliwa M."/>
        </authorList>
    </citation>
    <scope>NUCLEOTIDE SEQUENCE [LARGE SCALE GENOMIC DNA]</scope>
</reference>
<dbReference type="OMA" id="FATMEVE"/>
<dbReference type="GO" id="GO:0071014">
    <property type="term" value="C:post-mRNA release spliceosomal complex"/>
    <property type="evidence" value="ECO:0007669"/>
    <property type="project" value="TreeGrafter"/>
</dbReference>
<feature type="domain" description="Pre-mRNA-splicing factor Syf1/CRNKL1-like C-terminal HAT-repeats" evidence="7">
    <location>
        <begin position="84"/>
        <end position="218"/>
    </location>
</feature>
<dbReference type="GO" id="GO:0071011">
    <property type="term" value="C:precatalytic spliceosome"/>
    <property type="evidence" value="ECO:0007669"/>
    <property type="project" value="TreeGrafter"/>
</dbReference>
<proteinExistence type="inferred from homology"/>
<dbReference type="PANTHER" id="PTHR11246">
    <property type="entry name" value="PRE-MRNA SPLICING FACTOR"/>
    <property type="match status" value="1"/>
</dbReference>
<dbReference type="EMBL" id="ASPP01005618">
    <property type="protein sequence ID" value="ETO30213.1"/>
    <property type="molecule type" value="Genomic_DNA"/>
</dbReference>
<evidence type="ECO:0000256" key="5">
    <source>
        <dbReference type="ARBA" id="ARBA00023187"/>
    </source>
</evidence>
<evidence type="ECO:0000313" key="8">
    <source>
        <dbReference type="EMBL" id="ETO30213.1"/>
    </source>
</evidence>